<name>Q7XRY7_ORYSJ</name>
<evidence type="ECO:0000259" key="4">
    <source>
        <dbReference type="Pfam" id="PF10536"/>
    </source>
</evidence>
<dbReference type="AlphaFoldDB" id="Q7XRY7"/>
<dbReference type="InterPro" id="IPR044824">
    <property type="entry name" value="MAIN-like"/>
</dbReference>
<evidence type="ECO:0000313" key="6">
    <source>
        <dbReference type="EMBL" id="CAE02231.2"/>
    </source>
</evidence>
<proteinExistence type="predicted"/>
<feature type="compositionally biased region" description="Pro residues" evidence="2">
    <location>
        <begin position="642"/>
        <end position="653"/>
    </location>
</feature>
<reference evidence="6" key="1">
    <citation type="journal article" date="2002" name="Nature">
        <title>Sequence and analysis of rice chromosome 4.</title>
        <authorList>
            <person name="Feng Q."/>
            <person name="Zhang Y."/>
            <person name="Hao P."/>
            <person name="Wang S."/>
            <person name="Fu G."/>
            <person name="Huang Y."/>
            <person name="Li Y."/>
            <person name="Zhu J."/>
            <person name="Liu Y."/>
            <person name="Hu X."/>
            <person name="Jia P."/>
            <person name="Zhang Y."/>
            <person name="Zhao Q."/>
            <person name="Ying K."/>
            <person name="Yu S."/>
            <person name="Tang Y."/>
            <person name="Weng Q."/>
            <person name="Zhang L."/>
            <person name="Lu Y."/>
            <person name="Mu J."/>
            <person name="Lu Y."/>
            <person name="Zhang L.S."/>
            <person name="Yu Z."/>
            <person name="Fan D."/>
            <person name="Liu X."/>
            <person name="Lu T."/>
            <person name="Li C."/>
            <person name="Wu Y."/>
            <person name="Sun T."/>
            <person name="Lei H."/>
            <person name="Li T."/>
            <person name="Hu H."/>
            <person name="Guan J."/>
            <person name="Wu M."/>
            <person name="Zhang R."/>
            <person name="Zhou B."/>
            <person name="Chen Z."/>
            <person name="Chen L."/>
            <person name="Jin Z."/>
            <person name="Wang R."/>
            <person name="Yin H."/>
            <person name="Cai Z."/>
            <person name="Ren S."/>
            <person name="Lv G."/>
            <person name="Gu W."/>
            <person name="Zhu G."/>
            <person name="Tu Y."/>
            <person name="Jia J."/>
            <person name="Zhang Y."/>
            <person name="Chen J."/>
            <person name="Kang H."/>
            <person name="Chen X."/>
            <person name="Shao C."/>
            <person name="Sun Y."/>
            <person name="Hu Q."/>
            <person name="Zhang X."/>
            <person name="Zhang W."/>
            <person name="Wang L."/>
            <person name="Ding C."/>
            <person name="Sheng H."/>
            <person name="Gu J."/>
            <person name="Chen S."/>
            <person name="Ni L."/>
            <person name="Zhu F."/>
            <person name="Chen W."/>
            <person name="Lan L."/>
            <person name="Lai Y."/>
            <person name="Cheng Z."/>
            <person name="Gu M."/>
            <person name="Jiang J."/>
            <person name="Li J."/>
            <person name="Hong G."/>
            <person name="Xue Y."/>
            <person name="Han B."/>
        </authorList>
    </citation>
    <scope>NUCLEOTIDE SEQUENCE</scope>
</reference>
<accession>Q7X804</accession>
<feature type="compositionally biased region" description="Polar residues" evidence="2">
    <location>
        <begin position="510"/>
        <end position="521"/>
    </location>
</feature>
<evidence type="ECO:0000256" key="2">
    <source>
        <dbReference type="SAM" id="MobiDB-lite"/>
    </source>
</evidence>
<dbReference type="InterPro" id="IPR019557">
    <property type="entry name" value="AminoTfrase-like_pln_mobile"/>
</dbReference>
<reference evidence="7" key="3">
    <citation type="journal article" date="2008" name="Nucleic Acids Res.">
        <title>The rice annotation project database (RAP-DB): 2008 update.</title>
        <authorList>
            <consortium name="The rice annotation project (RAP)"/>
        </authorList>
    </citation>
    <scope>GENOME REANNOTATION</scope>
    <source>
        <strain evidence="7">cv. Nipponbare</strain>
    </source>
</reference>
<dbReference type="GO" id="GO:0010073">
    <property type="term" value="P:meristem maintenance"/>
    <property type="evidence" value="ECO:0007669"/>
    <property type="project" value="InterPro"/>
</dbReference>
<feature type="region of interest" description="Disordered" evidence="2">
    <location>
        <begin position="623"/>
        <end position="678"/>
    </location>
</feature>
<evidence type="ECO:0000313" key="7">
    <source>
        <dbReference type="Proteomes" id="UP000000763"/>
    </source>
</evidence>
<keyword evidence="1" id="KW-0175">Coiled coil</keyword>
<dbReference type="PANTHER" id="PTHR46033">
    <property type="entry name" value="PROTEIN MAIN-LIKE 2"/>
    <property type="match status" value="1"/>
</dbReference>
<organism evidence="6 7">
    <name type="scientific">Oryza sativa subsp. japonica</name>
    <name type="common">Rice</name>
    <dbReference type="NCBI Taxonomy" id="39947"/>
    <lineage>
        <taxon>Eukaryota</taxon>
        <taxon>Viridiplantae</taxon>
        <taxon>Streptophyta</taxon>
        <taxon>Embryophyta</taxon>
        <taxon>Tracheophyta</taxon>
        <taxon>Spermatophyta</taxon>
        <taxon>Magnoliopsida</taxon>
        <taxon>Liliopsida</taxon>
        <taxon>Poales</taxon>
        <taxon>Poaceae</taxon>
        <taxon>BOP clade</taxon>
        <taxon>Oryzoideae</taxon>
        <taxon>Oryzeae</taxon>
        <taxon>Oryzinae</taxon>
        <taxon>Oryza</taxon>
        <taxon>Oryza sativa</taxon>
    </lineage>
</organism>
<accession>Q7XRY7</accession>
<evidence type="ECO:0000256" key="1">
    <source>
        <dbReference type="SAM" id="Coils"/>
    </source>
</evidence>
<reference evidence="7" key="2">
    <citation type="journal article" date="2005" name="Nature">
        <title>The map-based sequence of the rice genome.</title>
        <authorList>
            <consortium name="International rice genome sequencing project (IRGSP)"/>
            <person name="Matsumoto T."/>
            <person name="Wu J."/>
            <person name="Kanamori H."/>
            <person name="Katayose Y."/>
            <person name="Fujisawa M."/>
            <person name="Namiki N."/>
            <person name="Mizuno H."/>
            <person name="Yamamoto K."/>
            <person name="Antonio B.A."/>
            <person name="Baba T."/>
            <person name="Sakata K."/>
            <person name="Nagamura Y."/>
            <person name="Aoki H."/>
            <person name="Arikawa K."/>
            <person name="Arita K."/>
            <person name="Bito T."/>
            <person name="Chiden Y."/>
            <person name="Fujitsuka N."/>
            <person name="Fukunaka R."/>
            <person name="Hamada M."/>
            <person name="Harada C."/>
            <person name="Hayashi A."/>
            <person name="Hijishita S."/>
            <person name="Honda M."/>
            <person name="Hosokawa S."/>
            <person name="Ichikawa Y."/>
            <person name="Idonuma A."/>
            <person name="Iijima M."/>
            <person name="Ikeda M."/>
            <person name="Ikeno M."/>
            <person name="Ito K."/>
            <person name="Ito S."/>
            <person name="Ito T."/>
            <person name="Ito Y."/>
            <person name="Ito Y."/>
            <person name="Iwabuchi A."/>
            <person name="Kamiya K."/>
            <person name="Karasawa W."/>
            <person name="Kurita K."/>
            <person name="Katagiri S."/>
            <person name="Kikuta A."/>
            <person name="Kobayashi H."/>
            <person name="Kobayashi N."/>
            <person name="Machita K."/>
            <person name="Maehara T."/>
            <person name="Masukawa M."/>
            <person name="Mizubayashi T."/>
            <person name="Mukai Y."/>
            <person name="Nagasaki H."/>
            <person name="Nagata Y."/>
            <person name="Naito S."/>
            <person name="Nakashima M."/>
            <person name="Nakama Y."/>
            <person name="Nakamichi Y."/>
            <person name="Nakamura M."/>
            <person name="Meguro A."/>
            <person name="Negishi M."/>
            <person name="Ohta I."/>
            <person name="Ohta T."/>
            <person name="Okamoto M."/>
            <person name="Ono N."/>
            <person name="Saji S."/>
            <person name="Sakaguchi M."/>
            <person name="Sakai K."/>
            <person name="Shibata M."/>
            <person name="Shimokawa T."/>
            <person name="Song J."/>
            <person name="Takazaki Y."/>
            <person name="Terasawa K."/>
            <person name="Tsugane M."/>
            <person name="Tsuji K."/>
            <person name="Ueda S."/>
            <person name="Waki K."/>
            <person name="Yamagata H."/>
            <person name="Yamamoto M."/>
            <person name="Yamamoto S."/>
            <person name="Yamane H."/>
            <person name="Yoshiki S."/>
            <person name="Yoshihara R."/>
            <person name="Yukawa K."/>
            <person name="Zhong H."/>
            <person name="Yano M."/>
            <person name="Yuan Q."/>
            <person name="Ouyang S."/>
            <person name="Liu J."/>
            <person name="Jones K.M."/>
            <person name="Gansberger K."/>
            <person name="Moffat K."/>
            <person name="Hill J."/>
            <person name="Bera J."/>
            <person name="Fadrosh D."/>
            <person name="Jin S."/>
            <person name="Johri S."/>
            <person name="Kim M."/>
            <person name="Overton L."/>
            <person name="Reardon M."/>
            <person name="Tsitrin T."/>
            <person name="Vuong H."/>
            <person name="Weaver B."/>
            <person name="Ciecko A."/>
            <person name="Tallon L."/>
            <person name="Jackson J."/>
            <person name="Pai G."/>
            <person name="Aken S.V."/>
            <person name="Utterback T."/>
            <person name="Reidmuller S."/>
            <person name="Feldblyum T."/>
            <person name="Hsiao J."/>
            <person name="Zismann V."/>
            <person name="Iobst S."/>
            <person name="de Vazeille A.R."/>
            <person name="Buell C.R."/>
            <person name="Ying K."/>
            <person name="Li Y."/>
            <person name="Lu T."/>
            <person name="Huang Y."/>
            <person name="Zhao Q."/>
            <person name="Feng Q."/>
            <person name="Zhang L."/>
            <person name="Zhu J."/>
            <person name="Weng Q."/>
            <person name="Mu J."/>
            <person name="Lu Y."/>
            <person name="Fan D."/>
            <person name="Liu Y."/>
            <person name="Guan J."/>
            <person name="Zhang Y."/>
            <person name="Yu S."/>
            <person name="Liu X."/>
            <person name="Zhang Y."/>
            <person name="Hong G."/>
            <person name="Han B."/>
            <person name="Choisne N."/>
            <person name="Demange N."/>
            <person name="Orjeda G."/>
            <person name="Samain S."/>
            <person name="Cattolico L."/>
            <person name="Pelletier E."/>
            <person name="Couloux A."/>
            <person name="Segurens B."/>
            <person name="Wincker P."/>
            <person name="D'Hont A."/>
            <person name="Scarpelli C."/>
            <person name="Weissenbach J."/>
            <person name="Salanoubat M."/>
            <person name="Quetier F."/>
            <person name="Yu Y."/>
            <person name="Kim H.R."/>
            <person name="Rambo T."/>
            <person name="Currie J."/>
            <person name="Collura K."/>
            <person name="Luo M."/>
            <person name="Yang T."/>
            <person name="Ammiraju J.S.S."/>
            <person name="Engler F."/>
            <person name="Soderlund C."/>
            <person name="Wing R.A."/>
            <person name="Palmer L.E."/>
            <person name="de la Bastide M."/>
            <person name="Spiegel L."/>
            <person name="Nascimento L."/>
            <person name="Zutavern T."/>
            <person name="O'Shaughnessy A."/>
            <person name="Dike S."/>
            <person name="Dedhia N."/>
            <person name="Preston R."/>
            <person name="Balija V."/>
            <person name="McCombie W.R."/>
            <person name="Chow T."/>
            <person name="Chen H."/>
            <person name="Chung M."/>
            <person name="Chen C."/>
            <person name="Shaw J."/>
            <person name="Wu H."/>
            <person name="Hsiao K."/>
            <person name="Chao Y."/>
            <person name="Chu M."/>
            <person name="Cheng C."/>
            <person name="Hour A."/>
            <person name="Lee P."/>
            <person name="Lin S."/>
            <person name="Lin Y."/>
            <person name="Liou J."/>
            <person name="Liu S."/>
            <person name="Hsing Y."/>
            <person name="Raghuvanshi S."/>
            <person name="Mohanty A."/>
            <person name="Bharti A.K."/>
            <person name="Gaur A."/>
            <person name="Gupta V."/>
            <person name="Kumar D."/>
            <person name="Ravi V."/>
            <person name="Vij S."/>
            <person name="Kapur A."/>
            <person name="Khurana P."/>
            <person name="Khurana P."/>
            <person name="Khurana J.P."/>
            <person name="Tyagi A.K."/>
            <person name="Gaikwad K."/>
            <person name="Singh A."/>
            <person name="Dalal V."/>
            <person name="Srivastava S."/>
            <person name="Dixit A."/>
            <person name="Pal A.K."/>
            <person name="Ghazi I.A."/>
            <person name="Yadav M."/>
            <person name="Pandit A."/>
            <person name="Bhargava A."/>
            <person name="Sureshbabu K."/>
            <person name="Batra K."/>
            <person name="Sharma T.R."/>
            <person name="Mohapatra T."/>
            <person name="Singh N.K."/>
            <person name="Messing J."/>
            <person name="Nelson A.B."/>
            <person name="Fuks G."/>
            <person name="Kavchok S."/>
            <person name="Keizer G."/>
            <person name="Linton E."/>
            <person name="Llaca V."/>
            <person name="Song R."/>
            <person name="Tanyolac B."/>
            <person name="Young S."/>
            <person name="Ho-Il K."/>
            <person name="Hahn J.H."/>
            <person name="Sangsakoo G."/>
            <person name="Vanavichit A."/>
            <person name="de Mattos Luiz.A.T."/>
            <person name="Zimmer P.D."/>
            <person name="Malone G."/>
            <person name="Dellagostin O."/>
            <person name="de Oliveira A.C."/>
            <person name="Bevan M."/>
            <person name="Bancroft I."/>
            <person name="Minx P."/>
            <person name="Cordum H."/>
            <person name="Wilson R."/>
            <person name="Cheng Z."/>
            <person name="Jin W."/>
            <person name="Jiang J."/>
            <person name="Leong S.A."/>
            <person name="Iwama H."/>
            <person name="Gojobori T."/>
            <person name="Itoh T."/>
            <person name="Niimura Y."/>
            <person name="Fujii Y."/>
            <person name="Habara T."/>
            <person name="Sakai H."/>
            <person name="Sato Y."/>
            <person name="Wilson G."/>
            <person name="Kumar K."/>
            <person name="McCouch S."/>
            <person name="Juretic N."/>
            <person name="Hoen D."/>
            <person name="Wright S."/>
            <person name="Bruskiewich R."/>
            <person name="Bureau T."/>
            <person name="Miyao A."/>
            <person name="Hirochika H."/>
            <person name="Nishikawa T."/>
            <person name="Kadowaki K."/>
            <person name="Sugiura M."/>
            <person name="Burr B."/>
            <person name="Sasaki T."/>
        </authorList>
    </citation>
    <scope>NUCLEOTIDE SEQUENCE [LARGE SCALE GENOMIC DNA]</scope>
    <source>
        <strain evidence="7">cv. Nipponbare</strain>
    </source>
</reference>
<dbReference type="PANTHER" id="PTHR46033:SF65">
    <property type="entry name" value="AMINOTRANSFERASE-LIKE PLANT MOBILE DOMAIN-CONTAINING PROTEIN"/>
    <property type="match status" value="1"/>
</dbReference>
<evidence type="ECO:0000313" key="5">
    <source>
        <dbReference type="EMBL" id="CAD39496.2"/>
    </source>
</evidence>
<feature type="compositionally biased region" description="Low complexity" evidence="2">
    <location>
        <begin position="593"/>
        <end position="603"/>
    </location>
</feature>
<protein>
    <submittedName>
        <fullName evidence="5">OSJNBa0039G19.1 protein</fullName>
    </submittedName>
    <submittedName>
        <fullName evidence="6">OSJNBb0015C06.9 protein</fullName>
    </submittedName>
</protein>
<dbReference type="InterPro" id="IPR010811">
    <property type="entry name" value="DUF1409"/>
</dbReference>
<feature type="domain" description="Aminotransferase-like plant mobile" evidence="4">
    <location>
        <begin position="207"/>
        <end position="382"/>
    </location>
</feature>
<dbReference type="Proteomes" id="UP000000763">
    <property type="component" value="Chromosome 4"/>
</dbReference>
<dbReference type="Pfam" id="PF07197">
    <property type="entry name" value="DUF1409"/>
    <property type="match status" value="1"/>
</dbReference>
<dbReference type="Pfam" id="PF10536">
    <property type="entry name" value="PMD"/>
    <property type="match status" value="1"/>
</dbReference>
<sequence length="910" mass="100658">MSTSADPSSAPTAEYVEICQPRFKSLEEYLQILALSRKKLASLVYEGPMTPTLLDVTMIIGLDITSSANPVSLNTTSTFEFKTQNIGGWSGFVAKNMGNGPPNLMFSFSGDPLGAQGDFEAISPPARLPPAEMSSSASPSIAPSAEYTEHLSNLVAIPSLSHENHYFLGPIGNLDPTEFIIAETNRIPFRLANPNQATKQVHRDELGISQALALTTANSAKDEPLMAAATYFWSNTINAFLFNQGPMTPTLLDITMITGLDVTSSANPMSLNTKNQFDFRTKSIGGWSGYVAAYMGKGSVTSREHVAFLLMWLEKFLFCGSSCGPTTNWQFLAEALETKRQFPLGKILLGYLYQMLNNASAKIAVGSIVSAGRPWWLLQTWLNLVAMKAVNQPAVTEAEFPRLEPITNDDGEERTHHRCMSDGEYASTPADAGAKLSAELLKDWVCSFYEGFQRDARVWFPYEDLINFDLPGDFRFEDLNSEKWWGEWKQNIFHQSTSMYMTDLFPDVISQKTESSPPRKSNSGRDIEYAPGLLPNGGGLAPPVIGYHAPKTSSLFQGQMREPADVGRKRKTKASAIDPLALAPKKKTKKNKPTPADDLPALDPSIEQALDEEKIEEDIDQAAAEKKKTVVRKKSAVTTLKPAPPPPPPPSPPMQQMSSDRTPLATGSHHVEEEEQPAANAIPVLADLFSFDIKDYFDEEVEEESTSKALAPLDETVKKTLEDISIRLESSLDNLVADCGSIRARFAEIQALVPDDLANTITLAVYLEQHQFKLEKAKQWIADRRERKDIEATIQANWELVHEEKAKLDQLSAGPIQSNIDKLEARKIDLIAQLEECNAELNLERQKLANLPSAVEEHKSRLRSAIKNVADMTKSLKFISGTDTQDIQAIEEVDQIRQRAVSAIQRYLSR</sequence>
<feature type="coiled-coil region" evidence="1">
    <location>
        <begin position="820"/>
        <end position="851"/>
    </location>
</feature>
<evidence type="ECO:0000259" key="3">
    <source>
        <dbReference type="Pfam" id="PF07197"/>
    </source>
</evidence>
<gene>
    <name evidence="5" type="ORF">OSJNBa0039G19.1</name>
    <name evidence="6" type="ORF">OSJNBb0015C06.9</name>
</gene>
<feature type="region of interest" description="Disordered" evidence="2">
    <location>
        <begin position="510"/>
        <end position="533"/>
    </location>
</feature>
<feature type="domain" description="DUF1409" evidence="3">
    <location>
        <begin position="727"/>
        <end position="774"/>
    </location>
</feature>
<dbReference type="EMBL" id="AL662990">
    <property type="protein sequence ID" value="CAE02231.2"/>
    <property type="molecule type" value="Genomic_DNA"/>
</dbReference>
<dbReference type="EMBL" id="AL731589">
    <property type="protein sequence ID" value="CAD39496.2"/>
    <property type="molecule type" value="Genomic_DNA"/>
</dbReference>
<feature type="region of interest" description="Disordered" evidence="2">
    <location>
        <begin position="553"/>
        <end position="603"/>
    </location>
</feature>